<name>A0A1C3U551_9HYPH</name>
<evidence type="ECO:0000256" key="2">
    <source>
        <dbReference type="SAM" id="Phobius"/>
    </source>
</evidence>
<feature type="transmembrane region" description="Helical" evidence="2">
    <location>
        <begin position="36"/>
        <end position="56"/>
    </location>
</feature>
<keyword evidence="2" id="KW-1133">Transmembrane helix</keyword>
<feature type="compositionally biased region" description="Acidic residues" evidence="1">
    <location>
        <begin position="74"/>
        <end position="87"/>
    </location>
</feature>
<keyword evidence="2" id="KW-0812">Transmembrane</keyword>
<dbReference type="OrthoDB" id="7362327at2"/>
<evidence type="ECO:0008006" key="5">
    <source>
        <dbReference type="Google" id="ProtNLM"/>
    </source>
</evidence>
<reference evidence="4" key="1">
    <citation type="submission" date="2016-08" db="EMBL/GenBank/DDBJ databases">
        <authorList>
            <person name="Varghese N."/>
            <person name="Submissions Spin"/>
        </authorList>
    </citation>
    <scope>NUCLEOTIDE SEQUENCE [LARGE SCALE GENOMIC DNA]</scope>
    <source>
        <strain evidence="4">CCBAU 57015</strain>
    </source>
</reference>
<evidence type="ECO:0000313" key="4">
    <source>
        <dbReference type="Proteomes" id="UP000186228"/>
    </source>
</evidence>
<protein>
    <recommendedName>
        <fullName evidence="5">DUF3329 domain-containing protein</fullName>
    </recommendedName>
</protein>
<keyword evidence="4" id="KW-1185">Reference proteome</keyword>
<dbReference type="Proteomes" id="UP000186228">
    <property type="component" value="Unassembled WGS sequence"/>
</dbReference>
<keyword evidence="2" id="KW-0472">Membrane</keyword>
<gene>
    <name evidence="3" type="ORF">GA0061100_101709</name>
</gene>
<sequence>MQLIDPSHPLYKPLWVRILIVAVCFGWAAVETLGSQPFWAMLSGALGAYSAWMLLLNFKPQPPEAASEANPQDDAGEDDEPPSEDKK</sequence>
<proteinExistence type="predicted"/>
<evidence type="ECO:0000313" key="3">
    <source>
        <dbReference type="EMBL" id="SCB10586.1"/>
    </source>
</evidence>
<dbReference type="STRING" id="52131.GA0061100_101709"/>
<feature type="transmembrane region" description="Helical" evidence="2">
    <location>
        <begin position="14"/>
        <end position="30"/>
    </location>
</feature>
<dbReference type="RefSeq" id="WP_075851239.1">
    <property type="nucleotide sequence ID" value="NZ_FMAC01000001.1"/>
</dbReference>
<evidence type="ECO:0000256" key="1">
    <source>
        <dbReference type="SAM" id="MobiDB-lite"/>
    </source>
</evidence>
<accession>A0A1C3U551</accession>
<organism evidence="3 4">
    <name type="scientific">Rhizobium hainanense</name>
    <dbReference type="NCBI Taxonomy" id="52131"/>
    <lineage>
        <taxon>Bacteria</taxon>
        <taxon>Pseudomonadati</taxon>
        <taxon>Pseudomonadota</taxon>
        <taxon>Alphaproteobacteria</taxon>
        <taxon>Hyphomicrobiales</taxon>
        <taxon>Rhizobiaceae</taxon>
        <taxon>Rhizobium/Agrobacterium group</taxon>
        <taxon>Rhizobium</taxon>
    </lineage>
</organism>
<feature type="region of interest" description="Disordered" evidence="1">
    <location>
        <begin position="63"/>
        <end position="87"/>
    </location>
</feature>
<dbReference type="EMBL" id="FMAC01000001">
    <property type="protein sequence ID" value="SCB10586.1"/>
    <property type="molecule type" value="Genomic_DNA"/>
</dbReference>
<dbReference type="AlphaFoldDB" id="A0A1C3U551"/>